<comment type="caution">
    <text evidence="2">The sequence shown here is derived from an EMBL/GenBank/DDBJ whole genome shotgun (WGS) entry which is preliminary data.</text>
</comment>
<feature type="non-terminal residue" evidence="2">
    <location>
        <position position="296"/>
    </location>
</feature>
<feature type="compositionally biased region" description="Polar residues" evidence="1">
    <location>
        <begin position="43"/>
        <end position="65"/>
    </location>
</feature>
<protein>
    <submittedName>
        <fullName evidence="2">Uncharacterized protein</fullName>
    </submittedName>
</protein>
<feature type="compositionally biased region" description="Basic residues" evidence="1">
    <location>
        <begin position="259"/>
        <end position="269"/>
    </location>
</feature>
<proteinExistence type="predicted"/>
<feature type="compositionally biased region" description="Low complexity" evidence="1">
    <location>
        <begin position="22"/>
        <end position="35"/>
    </location>
</feature>
<feature type="region of interest" description="Disordered" evidence="1">
    <location>
        <begin position="254"/>
        <end position="296"/>
    </location>
</feature>
<dbReference type="Proteomes" id="UP000023152">
    <property type="component" value="Unassembled WGS sequence"/>
</dbReference>
<organism evidence="2 3">
    <name type="scientific">Reticulomyxa filosa</name>
    <dbReference type="NCBI Taxonomy" id="46433"/>
    <lineage>
        <taxon>Eukaryota</taxon>
        <taxon>Sar</taxon>
        <taxon>Rhizaria</taxon>
        <taxon>Retaria</taxon>
        <taxon>Foraminifera</taxon>
        <taxon>Monothalamids</taxon>
        <taxon>Reticulomyxidae</taxon>
        <taxon>Reticulomyxa</taxon>
    </lineage>
</organism>
<dbReference type="EMBL" id="ASPP01004333">
    <property type="protein sequence ID" value="ETO32274.1"/>
    <property type="molecule type" value="Genomic_DNA"/>
</dbReference>
<keyword evidence="3" id="KW-1185">Reference proteome</keyword>
<sequence length="296" mass="33222">MLVDEEIERPVEKTKGNDSHENSNNNNNNNNNINIKTRYGKMDTNTTTQIEKNGKNKSVANVQPPNHFHSTASGVTKTAAVSENIVASQNTNESAELQRKGPTLFQQQNRNTIDEEEMELDLDDEEDSFGEFPNIAPLAHLSVPMENTNRAMSPSRASSIDVVFAMCKYISFDEESSIGNEARQIDEDVAREEGISMEYKAKPSLGPGEARPPSQRCSFLKTYHHPYLDKRVTPETIEERGRLISQALQNAITTQQLKSRTKTSKKTHKRENNSANGSEFLDVSTRGAPVRHMRNE</sequence>
<evidence type="ECO:0000313" key="2">
    <source>
        <dbReference type="EMBL" id="ETO32274.1"/>
    </source>
</evidence>
<name>X6P2G6_RETFI</name>
<feature type="compositionally biased region" description="Basic and acidic residues" evidence="1">
    <location>
        <begin position="8"/>
        <end position="21"/>
    </location>
</feature>
<reference evidence="2 3" key="1">
    <citation type="journal article" date="2013" name="Curr. Biol.">
        <title>The Genome of the Foraminiferan Reticulomyxa filosa.</title>
        <authorList>
            <person name="Glockner G."/>
            <person name="Hulsmann N."/>
            <person name="Schleicher M."/>
            <person name="Noegel A.A."/>
            <person name="Eichinger L."/>
            <person name="Gallinger C."/>
            <person name="Pawlowski J."/>
            <person name="Sierra R."/>
            <person name="Euteneuer U."/>
            <person name="Pillet L."/>
            <person name="Moustafa A."/>
            <person name="Platzer M."/>
            <person name="Groth M."/>
            <person name="Szafranski K."/>
            <person name="Schliwa M."/>
        </authorList>
    </citation>
    <scope>NUCLEOTIDE SEQUENCE [LARGE SCALE GENOMIC DNA]</scope>
</reference>
<evidence type="ECO:0000256" key="1">
    <source>
        <dbReference type="SAM" id="MobiDB-lite"/>
    </source>
</evidence>
<evidence type="ECO:0000313" key="3">
    <source>
        <dbReference type="Proteomes" id="UP000023152"/>
    </source>
</evidence>
<accession>X6P2G6</accession>
<feature type="region of interest" description="Disordered" evidence="1">
    <location>
        <begin position="1"/>
        <end position="65"/>
    </location>
</feature>
<gene>
    <name evidence="2" type="ORF">RFI_04843</name>
</gene>
<dbReference type="AlphaFoldDB" id="X6P2G6"/>